<accession>A0A1Q8C3I5</accession>
<organism evidence="1 2">
    <name type="scientific">Actinophytocola xanthii</name>
    <dbReference type="NCBI Taxonomy" id="1912961"/>
    <lineage>
        <taxon>Bacteria</taxon>
        <taxon>Bacillati</taxon>
        <taxon>Actinomycetota</taxon>
        <taxon>Actinomycetes</taxon>
        <taxon>Pseudonocardiales</taxon>
        <taxon>Pseudonocardiaceae</taxon>
    </lineage>
</organism>
<dbReference type="Proteomes" id="UP000185596">
    <property type="component" value="Unassembled WGS sequence"/>
</dbReference>
<name>A0A1Q8C3I5_9PSEU</name>
<proteinExistence type="predicted"/>
<comment type="caution">
    <text evidence="1">The sequence shown here is derived from an EMBL/GenBank/DDBJ whole genome shotgun (WGS) entry which is preliminary data.</text>
</comment>
<sequence>MRAWPNPDSGEVPSPSVVAAWVTLGLIATERIPLWAAHWLVLGHDGDSLAALAGVSGMDPHEVHDLLPAALANCGAPIPNSVTAAAEVVFVRLAGLLAENRVGERWVLDSVIEILRASGWEVGVIELPLGQIFDLSDEWGSDWGRPRHELEQEIRDACELQLAPAGRP</sequence>
<gene>
    <name evidence="1" type="ORF">BU204_33495</name>
</gene>
<dbReference type="AlphaFoldDB" id="A0A1Q8C3I5"/>
<evidence type="ECO:0000313" key="1">
    <source>
        <dbReference type="EMBL" id="OLF08921.1"/>
    </source>
</evidence>
<protein>
    <submittedName>
        <fullName evidence="1">Uncharacterized protein</fullName>
    </submittedName>
</protein>
<dbReference type="OrthoDB" id="4963711at2"/>
<dbReference type="RefSeq" id="WP_075129820.1">
    <property type="nucleotide sequence ID" value="NZ_MSIE01000090.1"/>
</dbReference>
<dbReference type="EMBL" id="MSIE01000090">
    <property type="protein sequence ID" value="OLF08921.1"/>
    <property type="molecule type" value="Genomic_DNA"/>
</dbReference>
<reference evidence="1 2" key="1">
    <citation type="submission" date="2016-12" db="EMBL/GenBank/DDBJ databases">
        <title>The draft genome sequence of Actinophytocola sp. 11-183.</title>
        <authorList>
            <person name="Wang W."/>
            <person name="Yuan L."/>
        </authorList>
    </citation>
    <scope>NUCLEOTIDE SEQUENCE [LARGE SCALE GENOMIC DNA]</scope>
    <source>
        <strain evidence="1 2">11-183</strain>
    </source>
</reference>
<evidence type="ECO:0000313" key="2">
    <source>
        <dbReference type="Proteomes" id="UP000185596"/>
    </source>
</evidence>
<keyword evidence="2" id="KW-1185">Reference proteome</keyword>